<keyword evidence="3" id="KW-0813">Transport</keyword>
<dbReference type="InterPro" id="IPR002491">
    <property type="entry name" value="ABC_transptr_periplasmic_BD"/>
</dbReference>
<dbReference type="Proteomes" id="UP000242470">
    <property type="component" value="Unassembled WGS sequence"/>
</dbReference>
<dbReference type="GeneID" id="64981613"/>
<keyword evidence="5" id="KW-0564">Palmitate</keyword>
<keyword evidence="4 8" id="KW-0732">Signal</keyword>
<reference evidence="10" key="2">
    <citation type="submission" date="2023-07" db="EMBL/GenBank/DDBJ databases">
        <title>Evaluation of the beneficial properties of pineapple isolates.</title>
        <authorList>
            <person name="Adefiranye O."/>
        </authorList>
    </citation>
    <scope>NUCLEOTIDE SEQUENCE</scope>
    <source>
        <strain evidence="10">PAPLE_T1</strain>
    </source>
</reference>
<gene>
    <name evidence="11" type="ORF">CD158_06680</name>
    <name evidence="10" type="ORF">QYH67_07865</name>
</gene>
<organism evidence="11 12">
    <name type="scientific">Staphylococcus auricularis</name>
    <dbReference type="NCBI Taxonomy" id="29379"/>
    <lineage>
        <taxon>Bacteria</taxon>
        <taxon>Bacillati</taxon>
        <taxon>Bacillota</taxon>
        <taxon>Bacilli</taxon>
        <taxon>Bacillales</taxon>
        <taxon>Staphylococcaceae</taxon>
        <taxon>Staphylococcus</taxon>
    </lineage>
</organism>
<evidence type="ECO:0000313" key="10">
    <source>
        <dbReference type="EMBL" id="MDN4533477.1"/>
    </source>
</evidence>
<keyword evidence="7" id="KW-0175">Coiled coil</keyword>
<dbReference type="AlphaFoldDB" id="A0AAP8PNM7"/>
<accession>A0AAP8PNM7</accession>
<dbReference type="SUPFAM" id="SSF53807">
    <property type="entry name" value="Helical backbone' metal receptor"/>
    <property type="match status" value="1"/>
</dbReference>
<dbReference type="FunFam" id="3.40.50.1980:FF:000003">
    <property type="entry name" value="Iron ABC transporter substrate-binding protein"/>
    <property type="match status" value="1"/>
</dbReference>
<evidence type="ECO:0000256" key="8">
    <source>
        <dbReference type="SAM" id="SignalP"/>
    </source>
</evidence>
<dbReference type="PROSITE" id="PS50983">
    <property type="entry name" value="FE_B12_PBP"/>
    <property type="match status" value="1"/>
</dbReference>
<comment type="similarity">
    <text evidence="2">Belongs to the bacterial solute-binding protein 8 family.</text>
</comment>
<feature type="coiled-coil region" evidence="7">
    <location>
        <begin position="172"/>
        <end position="199"/>
    </location>
</feature>
<dbReference type="GO" id="GO:0030288">
    <property type="term" value="C:outer membrane-bounded periplasmic space"/>
    <property type="evidence" value="ECO:0007669"/>
    <property type="project" value="TreeGrafter"/>
</dbReference>
<dbReference type="Pfam" id="PF01497">
    <property type="entry name" value="Peripla_BP_2"/>
    <property type="match status" value="1"/>
</dbReference>
<dbReference type="GO" id="GO:0005886">
    <property type="term" value="C:plasma membrane"/>
    <property type="evidence" value="ECO:0007669"/>
    <property type="project" value="UniProtKB-SubCell"/>
</dbReference>
<dbReference type="NCBIfam" id="NF008501">
    <property type="entry name" value="PRK11411.1"/>
    <property type="match status" value="1"/>
</dbReference>
<evidence type="ECO:0000256" key="2">
    <source>
        <dbReference type="ARBA" id="ARBA00008814"/>
    </source>
</evidence>
<evidence type="ECO:0000256" key="3">
    <source>
        <dbReference type="ARBA" id="ARBA00022448"/>
    </source>
</evidence>
<evidence type="ECO:0000256" key="1">
    <source>
        <dbReference type="ARBA" id="ARBA00004193"/>
    </source>
</evidence>
<evidence type="ECO:0000313" key="12">
    <source>
        <dbReference type="Proteomes" id="UP000242470"/>
    </source>
</evidence>
<name>A0AAP8PNM7_9STAP</name>
<dbReference type="PROSITE" id="PS51257">
    <property type="entry name" value="PROKAR_LIPOPROTEIN"/>
    <property type="match status" value="1"/>
</dbReference>
<evidence type="ECO:0000259" key="9">
    <source>
        <dbReference type="PROSITE" id="PS50983"/>
    </source>
</evidence>
<dbReference type="GO" id="GO:1901678">
    <property type="term" value="P:iron coordination entity transport"/>
    <property type="evidence" value="ECO:0007669"/>
    <property type="project" value="UniProtKB-ARBA"/>
</dbReference>
<dbReference type="InterPro" id="IPR051313">
    <property type="entry name" value="Bact_iron-sidero_bind"/>
</dbReference>
<dbReference type="Proteomes" id="UP001171687">
    <property type="component" value="Unassembled WGS sequence"/>
</dbReference>
<dbReference type="RefSeq" id="WP_059107607.1">
    <property type="nucleotide sequence ID" value="NZ_AP024589.1"/>
</dbReference>
<feature type="chain" id="PRO_5042798956" evidence="8">
    <location>
        <begin position="23"/>
        <end position="337"/>
    </location>
</feature>
<evidence type="ECO:0000256" key="4">
    <source>
        <dbReference type="ARBA" id="ARBA00022729"/>
    </source>
</evidence>
<evidence type="ECO:0000313" key="11">
    <source>
        <dbReference type="EMBL" id="PNZ67243.1"/>
    </source>
</evidence>
<dbReference type="EMBL" id="PPQW01000035">
    <property type="protein sequence ID" value="PNZ67243.1"/>
    <property type="molecule type" value="Genomic_DNA"/>
</dbReference>
<dbReference type="EMBL" id="JAUHQC010000011">
    <property type="protein sequence ID" value="MDN4533477.1"/>
    <property type="molecule type" value="Genomic_DNA"/>
</dbReference>
<evidence type="ECO:0000256" key="7">
    <source>
        <dbReference type="SAM" id="Coils"/>
    </source>
</evidence>
<evidence type="ECO:0000256" key="5">
    <source>
        <dbReference type="ARBA" id="ARBA00023139"/>
    </source>
</evidence>
<feature type="signal peptide" evidence="8">
    <location>
        <begin position="1"/>
        <end position="22"/>
    </location>
</feature>
<reference evidence="11 12" key="1">
    <citation type="submission" date="2017-08" db="EMBL/GenBank/DDBJ databases">
        <title>Draft genome sequences of 64 type strains of genus Staph aureus.</title>
        <authorList>
            <person name="Cole K."/>
            <person name="Golubchik T."/>
            <person name="Russell J."/>
            <person name="Foster D."/>
            <person name="Llewelyn M."/>
            <person name="Wilson D."/>
            <person name="Crook D."/>
            <person name="Paul J."/>
        </authorList>
    </citation>
    <scope>NUCLEOTIDE SEQUENCE [LARGE SCALE GENOMIC DNA]</scope>
    <source>
        <strain evidence="11 12">NCTC 12101</strain>
    </source>
</reference>
<sequence length="337" mass="37585">MKKNLKFFGILLLALSLVLVTACGNGNDNKSSDSDNDKESKDTVTIKTKDGTTEVKKNPKRVVALEFSFVDSLAALGIKPVGVADDDDKSRILEPIRDKIGDYTSVGARKQPSLEKISDLNPDLIIADNNRHKGIKKDLEKIAPTLVLPSFDSDYKENLDAFETIAKAVGKEKEGQERLDEHNDKIDKYKKEIKLDKDEPVLAAVASKSGLLGHPESSYVGQFLKELGFNNALDKTETENLSKYLQGPYLQINEEVLSDIDPGRMFIMVDKGENDPDYKKQTESKVWQDLDAVKNDRVNTVDRNTWARARGLISSEDIAKELVEISKENNEDNGQQN</sequence>
<comment type="caution">
    <text evidence="11">The sequence shown here is derived from an EMBL/GenBank/DDBJ whole genome shotgun (WGS) entry which is preliminary data.</text>
</comment>
<evidence type="ECO:0000256" key="6">
    <source>
        <dbReference type="ARBA" id="ARBA00023288"/>
    </source>
</evidence>
<proteinExistence type="inferred from homology"/>
<dbReference type="Gene3D" id="3.40.50.1980">
    <property type="entry name" value="Nitrogenase molybdenum iron protein domain"/>
    <property type="match status" value="2"/>
</dbReference>
<dbReference type="PANTHER" id="PTHR30532">
    <property type="entry name" value="IRON III DICITRATE-BINDING PERIPLASMIC PROTEIN"/>
    <property type="match status" value="1"/>
</dbReference>
<dbReference type="CDD" id="cd01146">
    <property type="entry name" value="FhuD"/>
    <property type="match status" value="1"/>
</dbReference>
<dbReference type="PANTHER" id="PTHR30532:SF29">
    <property type="entry name" value="FE(3+) DICITRATE-BINDING PERIPLASMIC PROTEIN"/>
    <property type="match status" value="1"/>
</dbReference>
<protein>
    <submittedName>
        <fullName evidence="10">Fe(3+) dicitrate ABC transporter substrate-binding protein</fullName>
    </submittedName>
    <submittedName>
        <fullName evidence="11">Iron citrate ABC transporter substrate-binding protein</fullName>
    </submittedName>
</protein>
<keyword evidence="6" id="KW-0449">Lipoprotein</keyword>
<feature type="domain" description="Fe/B12 periplasmic-binding" evidence="9">
    <location>
        <begin position="61"/>
        <end position="330"/>
    </location>
</feature>
<comment type="subcellular location">
    <subcellularLocation>
        <location evidence="1">Cell membrane</location>
        <topology evidence="1">Lipid-anchor</topology>
    </subcellularLocation>
</comment>